<gene>
    <name evidence="2" type="ORF">GCM10011594_01140</name>
</gene>
<evidence type="ECO:0000256" key="1">
    <source>
        <dbReference type="SAM" id="Phobius"/>
    </source>
</evidence>
<name>A0A917W9I5_9ACTN</name>
<keyword evidence="1" id="KW-0812">Transmembrane</keyword>
<protein>
    <submittedName>
        <fullName evidence="2">Uncharacterized protein</fullName>
    </submittedName>
</protein>
<keyword evidence="1" id="KW-1133">Transmembrane helix</keyword>
<feature type="transmembrane region" description="Helical" evidence="1">
    <location>
        <begin position="20"/>
        <end position="42"/>
    </location>
</feature>
<reference evidence="2" key="2">
    <citation type="submission" date="2020-09" db="EMBL/GenBank/DDBJ databases">
        <authorList>
            <person name="Sun Q."/>
            <person name="Zhou Y."/>
        </authorList>
    </citation>
    <scope>NUCLEOTIDE SEQUENCE</scope>
    <source>
        <strain evidence="2">CGMCC 4.7308</strain>
    </source>
</reference>
<keyword evidence="1" id="KW-0472">Membrane</keyword>
<comment type="caution">
    <text evidence="2">The sequence shown here is derived from an EMBL/GenBank/DDBJ whole genome shotgun (WGS) entry which is preliminary data.</text>
</comment>
<evidence type="ECO:0000313" key="2">
    <source>
        <dbReference type="EMBL" id="GGL85249.1"/>
    </source>
</evidence>
<evidence type="ECO:0000313" key="3">
    <source>
        <dbReference type="Proteomes" id="UP000655208"/>
    </source>
</evidence>
<feature type="transmembrane region" description="Helical" evidence="1">
    <location>
        <begin position="54"/>
        <end position="78"/>
    </location>
</feature>
<organism evidence="2 3">
    <name type="scientific">Nakamurella endophytica</name>
    <dbReference type="NCBI Taxonomy" id="1748367"/>
    <lineage>
        <taxon>Bacteria</taxon>
        <taxon>Bacillati</taxon>
        <taxon>Actinomycetota</taxon>
        <taxon>Actinomycetes</taxon>
        <taxon>Nakamurellales</taxon>
        <taxon>Nakamurellaceae</taxon>
        <taxon>Nakamurella</taxon>
    </lineage>
</organism>
<dbReference type="RefSeq" id="WP_188939584.1">
    <property type="nucleotide sequence ID" value="NZ_BMNA01000001.1"/>
</dbReference>
<accession>A0A917W9I5</accession>
<reference evidence="2" key="1">
    <citation type="journal article" date="2014" name="Int. J. Syst. Evol. Microbiol.">
        <title>Complete genome sequence of Corynebacterium casei LMG S-19264T (=DSM 44701T), isolated from a smear-ripened cheese.</title>
        <authorList>
            <consortium name="US DOE Joint Genome Institute (JGI-PGF)"/>
            <person name="Walter F."/>
            <person name="Albersmeier A."/>
            <person name="Kalinowski J."/>
            <person name="Ruckert C."/>
        </authorList>
    </citation>
    <scope>NUCLEOTIDE SEQUENCE</scope>
    <source>
        <strain evidence="2">CGMCC 4.7308</strain>
    </source>
</reference>
<sequence length="145" mass="14988">MSTLTAERTVPSTGRTPGRVVGALCVLGAYLVVSVIGFAQLLSLREHLGRSGRAAVDTVLWVGVGLVVAFVVAAALLLRRVSRVPLLVLSAVSIGLALYGLRGSGLTLAALYNLGSLVAMLVLVSGPAVARWIDDARTARRAGRA</sequence>
<proteinExistence type="predicted"/>
<dbReference type="Proteomes" id="UP000655208">
    <property type="component" value="Unassembled WGS sequence"/>
</dbReference>
<feature type="transmembrane region" description="Helical" evidence="1">
    <location>
        <begin position="84"/>
        <end position="101"/>
    </location>
</feature>
<dbReference type="AlphaFoldDB" id="A0A917W9I5"/>
<dbReference type="EMBL" id="BMNA01000001">
    <property type="protein sequence ID" value="GGL85249.1"/>
    <property type="molecule type" value="Genomic_DNA"/>
</dbReference>
<feature type="transmembrane region" description="Helical" evidence="1">
    <location>
        <begin position="108"/>
        <end position="130"/>
    </location>
</feature>
<keyword evidence="3" id="KW-1185">Reference proteome</keyword>